<keyword evidence="4" id="KW-1185">Reference proteome</keyword>
<dbReference type="EMBL" id="JAENIK010000001">
    <property type="protein sequence ID" value="MBK1814139.1"/>
    <property type="molecule type" value="Genomic_DNA"/>
</dbReference>
<reference evidence="3" key="1">
    <citation type="submission" date="2021-01" db="EMBL/GenBank/DDBJ databases">
        <title>Modified the classification status of verrucomicrobia.</title>
        <authorList>
            <person name="Feng X."/>
        </authorList>
    </citation>
    <scope>NUCLEOTIDE SEQUENCE</scope>
    <source>
        <strain evidence="3">JCM 18052</strain>
    </source>
</reference>
<dbReference type="Proteomes" id="UP000600139">
    <property type="component" value="Unassembled WGS sequence"/>
</dbReference>
<name>A0A934QZV5_9BACT</name>
<evidence type="ECO:0000313" key="3">
    <source>
        <dbReference type="EMBL" id="MBK1814139.1"/>
    </source>
</evidence>
<evidence type="ECO:0000313" key="4">
    <source>
        <dbReference type="Proteomes" id="UP000600139"/>
    </source>
</evidence>
<dbReference type="RefSeq" id="WP_200349100.1">
    <property type="nucleotide sequence ID" value="NZ_BAABHZ010000005.1"/>
</dbReference>
<evidence type="ECO:0000256" key="2">
    <source>
        <dbReference type="SAM" id="SignalP"/>
    </source>
</evidence>
<accession>A0A934QZV5</accession>
<keyword evidence="2" id="KW-0732">Signal</keyword>
<evidence type="ECO:0000256" key="1">
    <source>
        <dbReference type="SAM" id="MobiDB-lite"/>
    </source>
</evidence>
<protein>
    <recommendedName>
        <fullName evidence="5">Secreted protein</fullName>
    </recommendedName>
</protein>
<gene>
    <name evidence="3" type="ORF">JIN84_00765</name>
</gene>
<comment type="caution">
    <text evidence="3">The sequence shown here is derived from an EMBL/GenBank/DDBJ whole genome shotgun (WGS) entry which is preliminary data.</text>
</comment>
<feature type="region of interest" description="Disordered" evidence="1">
    <location>
        <begin position="126"/>
        <end position="188"/>
    </location>
</feature>
<proteinExistence type="predicted"/>
<dbReference type="AlphaFoldDB" id="A0A934QZV5"/>
<evidence type="ECO:0008006" key="5">
    <source>
        <dbReference type="Google" id="ProtNLM"/>
    </source>
</evidence>
<organism evidence="3 4">
    <name type="scientific">Luteolibacter yonseiensis</name>
    <dbReference type="NCBI Taxonomy" id="1144680"/>
    <lineage>
        <taxon>Bacteria</taxon>
        <taxon>Pseudomonadati</taxon>
        <taxon>Verrucomicrobiota</taxon>
        <taxon>Verrucomicrobiia</taxon>
        <taxon>Verrucomicrobiales</taxon>
        <taxon>Verrucomicrobiaceae</taxon>
        <taxon>Luteolibacter</taxon>
    </lineage>
</organism>
<feature type="chain" id="PRO_5037826555" description="Secreted protein" evidence="2">
    <location>
        <begin position="21"/>
        <end position="204"/>
    </location>
</feature>
<feature type="signal peptide" evidence="2">
    <location>
        <begin position="1"/>
        <end position="20"/>
    </location>
</feature>
<sequence>MKHHLAAAGFFLLMPCLAMAGEEVVEKHREGSNKVADKQDELAADVQQLVIEQTVPQVIEMLNEVEKIMDEATDQLAEADTGGNTIAAQTEIIEKIHAAAKEKQKQQGGGQSSEAMMDMMERMMGKKPDGEKKANGKNGEASDEGSYGLTGESDSANDNDAGITGGKTETRRVPKAGGGAGAALPEEFRKAMDAYNRGVERKVK</sequence>